<protein>
    <submittedName>
        <fullName evidence="2">Uncharacterized protein</fullName>
    </submittedName>
</protein>
<dbReference type="Proteomes" id="UP000800096">
    <property type="component" value="Unassembled WGS sequence"/>
</dbReference>
<reference evidence="2" key="1">
    <citation type="journal article" date="2020" name="Stud. Mycol.">
        <title>101 Dothideomycetes genomes: a test case for predicting lifestyles and emergence of pathogens.</title>
        <authorList>
            <person name="Haridas S."/>
            <person name="Albert R."/>
            <person name="Binder M."/>
            <person name="Bloem J."/>
            <person name="Labutti K."/>
            <person name="Salamov A."/>
            <person name="Andreopoulos B."/>
            <person name="Baker S."/>
            <person name="Barry K."/>
            <person name="Bills G."/>
            <person name="Bluhm B."/>
            <person name="Cannon C."/>
            <person name="Castanera R."/>
            <person name="Culley D."/>
            <person name="Daum C."/>
            <person name="Ezra D."/>
            <person name="Gonzalez J."/>
            <person name="Henrissat B."/>
            <person name="Kuo A."/>
            <person name="Liang C."/>
            <person name="Lipzen A."/>
            <person name="Lutzoni F."/>
            <person name="Magnuson J."/>
            <person name="Mondo S."/>
            <person name="Nolan M."/>
            <person name="Ohm R."/>
            <person name="Pangilinan J."/>
            <person name="Park H.-J."/>
            <person name="Ramirez L."/>
            <person name="Alfaro M."/>
            <person name="Sun H."/>
            <person name="Tritt A."/>
            <person name="Yoshinaga Y."/>
            <person name="Zwiers L.-H."/>
            <person name="Turgeon B."/>
            <person name="Goodwin S."/>
            <person name="Spatafora J."/>
            <person name="Crous P."/>
            <person name="Grigoriev I."/>
        </authorList>
    </citation>
    <scope>NUCLEOTIDE SEQUENCE</scope>
    <source>
        <strain evidence="2">HMLAC05119</strain>
    </source>
</reference>
<accession>A0A6A5QKP5</accession>
<dbReference type="EMBL" id="ML979136">
    <property type="protein sequence ID" value="KAF1915236.1"/>
    <property type="molecule type" value="Genomic_DNA"/>
</dbReference>
<name>A0A6A5QKP5_AMPQU</name>
<evidence type="ECO:0000313" key="2">
    <source>
        <dbReference type="EMBL" id="KAF1915236.1"/>
    </source>
</evidence>
<dbReference type="AlphaFoldDB" id="A0A6A5QKP5"/>
<organism evidence="2 3">
    <name type="scientific">Ampelomyces quisqualis</name>
    <name type="common">Powdery mildew agent</name>
    <dbReference type="NCBI Taxonomy" id="50730"/>
    <lineage>
        <taxon>Eukaryota</taxon>
        <taxon>Fungi</taxon>
        <taxon>Dikarya</taxon>
        <taxon>Ascomycota</taxon>
        <taxon>Pezizomycotina</taxon>
        <taxon>Dothideomycetes</taxon>
        <taxon>Pleosporomycetidae</taxon>
        <taxon>Pleosporales</taxon>
        <taxon>Pleosporineae</taxon>
        <taxon>Phaeosphaeriaceae</taxon>
        <taxon>Ampelomyces</taxon>
    </lineage>
</organism>
<feature type="region of interest" description="Disordered" evidence="1">
    <location>
        <begin position="42"/>
        <end position="65"/>
    </location>
</feature>
<gene>
    <name evidence="2" type="ORF">BDU57DRAFT_518114</name>
</gene>
<evidence type="ECO:0000313" key="3">
    <source>
        <dbReference type="Proteomes" id="UP000800096"/>
    </source>
</evidence>
<sequence length="65" mass="7071">MALVTNFSTEIPSAQSITHQLCPGSIYYTYIPFPLPHPHSPIALQTGLTHEHPSSHAHKPVNADA</sequence>
<proteinExistence type="predicted"/>
<evidence type="ECO:0000256" key="1">
    <source>
        <dbReference type="SAM" id="MobiDB-lite"/>
    </source>
</evidence>
<keyword evidence="3" id="KW-1185">Reference proteome</keyword>